<evidence type="ECO:0000256" key="5">
    <source>
        <dbReference type="ARBA" id="ARBA00023242"/>
    </source>
</evidence>
<dbReference type="AlphaFoldDB" id="A0A0A1WRN9"/>
<accession>A0A0A1WRN9</accession>
<dbReference type="Pfam" id="PF05983">
    <property type="entry name" value="Med7"/>
    <property type="match status" value="1"/>
</dbReference>
<keyword evidence="6" id="KW-0010">Activator</keyword>
<evidence type="ECO:0000256" key="2">
    <source>
        <dbReference type="ARBA" id="ARBA00009994"/>
    </source>
</evidence>
<dbReference type="InterPro" id="IPR044888">
    <property type="entry name" value="Mediatior_Med7_sf"/>
</dbReference>
<name>A0A0A1WRN9_ZEUCU</name>
<dbReference type="Gene3D" id="6.10.140.200">
    <property type="match status" value="1"/>
</dbReference>
<evidence type="ECO:0000256" key="4">
    <source>
        <dbReference type="ARBA" id="ARBA00023163"/>
    </source>
</evidence>
<evidence type="ECO:0000313" key="7">
    <source>
        <dbReference type="EMBL" id="JAD01502.1"/>
    </source>
</evidence>
<dbReference type="SUPFAM" id="SSF140718">
    <property type="entry name" value="Mediator hinge subcomplex-like"/>
    <property type="match status" value="1"/>
</dbReference>
<evidence type="ECO:0000256" key="3">
    <source>
        <dbReference type="ARBA" id="ARBA00023015"/>
    </source>
</evidence>
<proteinExistence type="inferred from homology"/>
<evidence type="ECO:0000256" key="1">
    <source>
        <dbReference type="ARBA" id="ARBA00004123"/>
    </source>
</evidence>
<dbReference type="InterPro" id="IPR009244">
    <property type="entry name" value="Mediatior_Med7"/>
</dbReference>
<dbReference type="GO" id="GO:0070847">
    <property type="term" value="C:core mediator complex"/>
    <property type="evidence" value="ECO:0007669"/>
    <property type="project" value="TreeGrafter"/>
</dbReference>
<dbReference type="GO" id="GO:0016592">
    <property type="term" value="C:mediator complex"/>
    <property type="evidence" value="ECO:0007669"/>
    <property type="project" value="InterPro"/>
</dbReference>
<gene>
    <name evidence="7" type="primary">MED7</name>
    <name evidence="7" type="ORF">g.4250</name>
</gene>
<dbReference type="PANTHER" id="PTHR21428:SF11">
    <property type="entry name" value="MEDIATOR OF RNA POLYMERASE II TRANSCRIPTION SUBUNIT 7"/>
    <property type="match status" value="1"/>
</dbReference>
<keyword evidence="4 6" id="KW-0804">Transcription</keyword>
<sequence>MANQESQVMSLPLPPTQYINLFSEENIRRNRTPRPPPPIQDTYSMFGIQYNNEEMIRSLESQNIKRLIPIHFDRRKELKKLNHSLFVNFLDLIDLLIQYPDSPRRTEKIDDLSLLFVHMHHLLNEFRPHQARETLRVMMEMQKRQRVETTTRFQKHLERVRDIVNTAFAALPEIRNDDFDNDEKVKMEIDAQDSNANNRSDQLDRIMCKLVDGMD</sequence>
<comment type="function">
    <text evidence="6">Component of the Mediator complex, a coactivator involved in the regulated transcription of nearly all RNA polymerase II-dependent genes. Mediator functions as a bridge to convey information from gene-specific regulatory proteins to the basal RNA polymerase II transcription machinery.</text>
</comment>
<dbReference type="GO" id="GO:0006357">
    <property type="term" value="P:regulation of transcription by RNA polymerase II"/>
    <property type="evidence" value="ECO:0007669"/>
    <property type="project" value="InterPro"/>
</dbReference>
<comment type="subcellular location">
    <subcellularLocation>
        <location evidence="1 6">Nucleus</location>
    </subcellularLocation>
</comment>
<keyword evidence="3 6" id="KW-0805">Transcription regulation</keyword>
<dbReference type="GO" id="GO:0003712">
    <property type="term" value="F:transcription coregulator activity"/>
    <property type="evidence" value="ECO:0007669"/>
    <property type="project" value="InterPro"/>
</dbReference>
<dbReference type="EMBL" id="GBXI01012790">
    <property type="protein sequence ID" value="JAD01502.1"/>
    <property type="molecule type" value="Transcribed_RNA"/>
</dbReference>
<dbReference type="PANTHER" id="PTHR21428">
    <property type="entry name" value="MEDIATOR OF RNA POLYMERASE II TRANSCRIPTION SUBUNIT 7"/>
    <property type="match status" value="1"/>
</dbReference>
<dbReference type="OrthoDB" id="10253553at2759"/>
<organism evidence="7">
    <name type="scientific">Zeugodacus cucurbitae</name>
    <name type="common">Melon fruit fly</name>
    <name type="synonym">Bactrocera cucurbitae</name>
    <dbReference type="NCBI Taxonomy" id="28588"/>
    <lineage>
        <taxon>Eukaryota</taxon>
        <taxon>Metazoa</taxon>
        <taxon>Ecdysozoa</taxon>
        <taxon>Arthropoda</taxon>
        <taxon>Hexapoda</taxon>
        <taxon>Insecta</taxon>
        <taxon>Pterygota</taxon>
        <taxon>Neoptera</taxon>
        <taxon>Endopterygota</taxon>
        <taxon>Diptera</taxon>
        <taxon>Brachycera</taxon>
        <taxon>Muscomorpha</taxon>
        <taxon>Tephritoidea</taxon>
        <taxon>Tephritidae</taxon>
        <taxon>Zeugodacus</taxon>
        <taxon>Zeugodacus</taxon>
    </lineage>
</organism>
<protein>
    <recommendedName>
        <fullName evidence="6">Mediator of RNA polymerase II transcription subunit 7</fullName>
    </recommendedName>
</protein>
<comment type="subunit">
    <text evidence="6">Component of the Mediator complex.</text>
</comment>
<comment type="similarity">
    <text evidence="2 6">Belongs to the Mediator complex subunit 7 family.</text>
</comment>
<evidence type="ECO:0000256" key="6">
    <source>
        <dbReference type="RuleBase" id="RU364060"/>
    </source>
</evidence>
<dbReference type="InterPro" id="IPR037212">
    <property type="entry name" value="Med7/Med21-like"/>
</dbReference>
<reference evidence="7" key="2">
    <citation type="journal article" date="2015" name="Gigascience">
        <title>Reconstructing a comprehensive transcriptome assembly of a white-pupal translocated strain of the pest fruit fly Bactrocera cucurbitae.</title>
        <authorList>
            <person name="Sim S.B."/>
            <person name="Calla B."/>
            <person name="Hall B."/>
            <person name="DeRego T."/>
            <person name="Geib S.M."/>
        </authorList>
    </citation>
    <scope>NUCLEOTIDE SEQUENCE</scope>
</reference>
<reference evidence="7" key="1">
    <citation type="submission" date="2014-11" db="EMBL/GenBank/DDBJ databases">
        <authorList>
            <person name="Geib S."/>
        </authorList>
    </citation>
    <scope>NUCLEOTIDE SEQUENCE</scope>
</reference>
<keyword evidence="5 6" id="KW-0539">Nucleus</keyword>